<reference evidence="2 3" key="1">
    <citation type="journal article" date="2015" name="Plant Cell">
        <title>Oil accumulation by the oleaginous diatom Fistulifera solaris as revealed by the genome and transcriptome.</title>
        <authorList>
            <person name="Tanaka T."/>
            <person name="Maeda Y."/>
            <person name="Veluchamy A."/>
            <person name="Tanaka M."/>
            <person name="Abida H."/>
            <person name="Marechal E."/>
            <person name="Bowler C."/>
            <person name="Muto M."/>
            <person name="Sunaga Y."/>
            <person name="Tanaka M."/>
            <person name="Yoshino T."/>
            <person name="Taniguchi T."/>
            <person name="Fukuda Y."/>
            <person name="Nemoto M."/>
            <person name="Matsumoto M."/>
            <person name="Wong P.S."/>
            <person name="Aburatani S."/>
            <person name="Fujibuchi W."/>
        </authorList>
    </citation>
    <scope>NUCLEOTIDE SEQUENCE [LARGE SCALE GENOMIC DNA]</scope>
    <source>
        <strain evidence="2 3">JPCC DA0580</strain>
    </source>
</reference>
<dbReference type="AlphaFoldDB" id="A0A1Z5KK01"/>
<dbReference type="SUPFAM" id="SSF53335">
    <property type="entry name" value="S-adenosyl-L-methionine-dependent methyltransferases"/>
    <property type="match status" value="1"/>
</dbReference>
<dbReference type="CDD" id="cd02440">
    <property type="entry name" value="AdoMet_MTases"/>
    <property type="match status" value="1"/>
</dbReference>
<dbReference type="Proteomes" id="UP000198406">
    <property type="component" value="Unassembled WGS sequence"/>
</dbReference>
<dbReference type="Pfam" id="PF02384">
    <property type="entry name" value="N6_Mtase"/>
    <property type="match status" value="1"/>
</dbReference>
<evidence type="ECO:0000313" key="3">
    <source>
        <dbReference type="Proteomes" id="UP000198406"/>
    </source>
</evidence>
<feature type="domain" description="DNA methylase adenine-specific" evidence="1">
    <location>
        <begin position="142"/>
        <end position="265"/>
    </location>
</feature>
<keyword evidence="3" id="KW-1185">Reference proteome</keyword>
<dbReference type="InParanoid" id="A0A1Z5KK01"/>
<dbReference type="GO" id="GO:0003677">
    <property type="term" value="F:DNA binding"/>
    <property type="evidence" value="ECO:0007669"/>
    <property type="project" value="InterPro"/>
</dbReference>
<organism evidence="2 3">
    <name type="scientific">Fistulifera solaris</name>
    <name type="common">Oleaginous diatom</name>
    <dbReference type="NCBI Taxonomy" id="1519565"/>
    <lineage>
        <taxon>Eukaryota</taxon>
        <taxon>Sar</taxon>
        <taxon>Stramenopiles</taxon>
        <taxon>Ochrophyta</taxon>
        <taxon>Bacillariophyta</taxon>
        <taxon>Bacillariophyceae</taxon>
        <taxon>Bacillariophycidae</taxon>
        <taxon>Naviculales</taxon>
        <taxon>Naviculaceae</taxon>
        <taxon>Fistulifera</taxon>
    </lineage>
</organism>
<evidence type="ECO:0000259" key="1">
    <source>
        <dbReference type="Pfam" id="PF02384"/>
    </source>
</evidence>
<comment type="caution">
    <text evidence="2">The sequence shown here is derived from an EMBL/GenBank/DDBJ whole genome shotgun (WGS) entry which is preliminary data.</text>
</comment>
<dbReference type="Gene3D" id="3.40.50.150">
    <property type="entry name" value="Vaccinia Virus protein VP39"/>
    <property type="match status" value="1"/>
</dbReference>
<name>A0A1Z5KK01_FISSO</name>
<dbReference type="InterPro" id="IPR029063">
    <property type="entry name" value="SAM-dependent_MTases_sf"/>
</dbReference>
<dbReference type="EMBL" id="BDSP01000248">
    <property type="protein sequence ID" value="GAX26609.1"/>
    <property type="molecule type" value="Genomic_DNA"/>
</dbReference>
<dbReference type="OrthoDB" id="47901at2759"/>
<dbReference type="GO" id="GO:0008170">
    <property type="term" value="F:N-methyltransferase activity"/>
    <property type="evidence" value="ECO:0007669"/>
    <property type="project" value="InterPro"/>
</dbReference>
<protein>
    <recommendedName>
        <fullName evidence="1">DNA methylase adenine-specific domain-containing protein</fullName>
    </recommendedName>
</protein>
<accession>A0A1Z5KK01</accession>
<sequence>MTEASTTTDTTVTAPCILECGYEQLWIEKSGKRFPAWKIRLETGNWWRSKLDFLLLSRQSSVPLPKAAFRQLAQESPWQRPDPAVEQRSDDRWKPYMKKNLQMLDQYLLTVKKNHSRAWSLFSRQCDTENLWSSASDHMDCQQSKQLGQYFCSNTNAKHLAKVLMERLTTEQQSDLVIIEPSCGHGIIMEALVEEHQQSATGWKMVGLDLDPEAVSHCRQNYSTIPRMSQIQWKVSDFLSSSKRDFGIDDSESCIVIGNPPFHLAQEFVDHAIVEYKARVVIFVIPRRLCGGTRRFFEYGEDYECEYIELESCDYHFQGDSLKNVKQPSLIQCLWQRQYK</sequence>
<proteinExistence type="predicted"/>
<gene>
    <name evidence="2" type="ORF">FisN_21Lh078</name>
</gene>
<dbReference type="InterPro" id="IPR003356">
    <property type="entry name" value="DNA_methylase_A-5"/>
</dbReference>
<evidence type="ECO:0000313" key="2">
    <source>
        <dbReference type="EMBL" id="GAX26609.1"/>
    </source>
</evidence>